<feature type="transmembrane region" description="Helical" evidence="7">
    <location>
        <begin position="246"/>
        <end position="265"/>
    </location>
</feature>
<evidence type="ECO:0000256" key="2">
    <source>
        <dbReference type="ARBA" id="ARBA00022475"/>
    </source>
</evidence>
<keyword evidence="4 7" id="KW-0812">Transmembrane</keyword>
<evidence type="ECO:0000256" key="5">
    <source>
        <dbReference type="ARBA" id="ARBA00022989"/>
    </source>
</evidence>
<feature type="transmembrane region" description="Helical" evidence="7">
    <location>
        <begin position="98"/>
        <end position="117"/>
    </location>
</feature>
<comment type="caution">
    <text evidence="9">The sequence shown here is derived from an EMBL/GenBank/DDBJ whole genome shotgun (WGS) entry which is preliminary data.</text>
</comment>
<evidence type="ECO:0000256" key="1">
    <source>
        <dbReference type="ARBA" id="ARBA00004429"/>
    </source>
</evidence>
<dbReference type="PANTHER" id="PTHR33362:SF4">
    <property type="entry name" value="2,3-DIKETO-L-GULONATE TRAP TRANSPORTER LARGE PERMEASE PROTEIN YIAN"/>
    <property type="match status" value="1"/>
</dbReference>
<keyword evidence="5 7" id="KW-1133">Transmembrane helix</keyword>
<evidence type="ECO:0000313" key="10">
    <source>
        <dbReference type="Proteomes" id="UP000620327"/>
    </source>
</evidence>
<reference evidence="9" key="1">
    <citation type="submission" date="2020-08" db="EMBL/GenBank/DDBJ databases">
        <title>Genome public.</title>
        <authorList>
            <person name="Liu C."/>
            <person name="Sun Q."/>
        </authorList>
    </citation>
    <scope>NUCLEOTIDE SEQUENCE</scope>
    <source>
        <strain evidence="9">BX15</strain>
    </source>
</reference>
<dbReference type="GO" id="GO:0022857">
    <property type="term" value="F:transmembrane transporter activity"/>
    <property type="evidence" value="ECO:0007669"/>
    <property type="project" value="TreeGrafter"/>
</dbReference>
<proteinExistence type="predicted"/>
<comment type="subcellular location">
    <subcellularLocation>
        <location evidence="1">Cell inner membrane</location>
        <topology evidence="1">Multi-pass membrane protein</topology>
    </subcellularLocation>
</comment>
<dbReference type="EMBL" id="JACOQI010000034">
    <property type="protein sequence ID" value="MBC5772141.1"/>
    <property type="molecule type" value="Genomic_DNA"/>
</dbReference>
<keyword evidence="3" id="KW-0997">Cell inner membrane</keyword>
<feature type="transmembrane region" description="Helical" evidence="7">
    <location>
        <begin position="176"/>
        <end position="197"/>
    </location>
</feature>
<sequence length="431" mass="46910">MSGIGIWLPLILVMVLLALRIPVSMAFLSGAVFYFGFIATEMPLNMILSKMVSAGMNMNLMAIPFFITAGLLMNYTGITSRMMKFADLCVGHMWGGLAQVNVLLSTLMGGLCGSSNADAAMQCKMLVPEMEQRGFNRAFSAAVTASSALISPMIPPGVMLILYASITENSVLDMFMAGYLPGILMCIVLMLAVAYVSHRDGYKPTREKRASLREIFRGLIECFWAILMIIVLIVGLRSGIVTATEGGAVLCILCLFVGIVIYREMHPRQLVMVAKESFASVANIFGIIISATVFGLYLTYAQIPQQITRMILGMNVGRIGFLMVVNLILLIMGMFVDSSAVLMIAVPLLYPVAMQLGIHPIHFGIVCILNLSIGALTPPFGAVMYQCCNLCKIEMPEFLKQGKELIGALFISLLLVTFIPAISTFLPTIFK</sequence>
<protein>
    <submittedName>
        <fullName evidence="9">TRAP transporter large permease</fullName>
    </submittedName>
</protein>
<dbReference type="GO" id="GO:0005886">
    <property type="term" value="C:plasma membrane"/>
    <property type="evidence" value="ECO:0007669"/>
    <property type="project" value="UniProtKB-SubCell"/>
</dbReference>
<feature type="transmembrane region" description="Helical" evidence="7">
    <location>
        <begin position="361"/>
        <end position="385"/>
    </location>
</feature>
<feature type="transmembrane region" description="Helical" evidence="7">
    <location>
        <begin position="58"/>
        <end position="78"/>
    </location>
</feature>
<dbReference type="RefSeq" id="WP_187016283.1">
    <property type="nucleotide sequence ID" value="NZ_JACOQI010000034.1"/>
</dbReference>
<dbReference type="PANTHER" id="PTHR33362">
    <property type="entry name" value="SIALIC ACID TRAP TRANSPORTER PERMEASE PROTEIN SIAT-RELATED"/>
    <property type="match status" value="1"/>
</dbReference>
<evidence type="ECO:0000256" key="7">
    <source>
        <dbReference type="SAM" id="Phobius"/>
    </source>
</evidence>
<dbReference type="AlphaFoldDB" id="A0A923MLJ5"/>
<dbReference type="InterPro" id="IPR004681">
    <property type="entry name" value="TRAP_DctM"/>
</dbReference>
<feature type="transmembrane region" description="Helical" evidence="7">
    <location>
        <begin position="138"/>
        <end position="164"/>
    </location>
</feature>
<evidence type="ECO:0000313" key="9">
    <source>
        <dbReference type="EMBL" id="MBC5772141.1"/>
    </source>
</evidence>
<feature type="domain" description="TRAP C4-dicarboxylate transport system permease DctM subunit" evidence="8">
    <location>
        <begin position="10"/>
        <end position="422"/>
    </location>
</feature>
<keyword evidence="10" id="KW-1185">Reference proteome</keyword>
<evidence type="ECO:0000256" key="6">
    <source>
        <dbReference type="ARBA" id="ARBA00023136"/>
    </source>
</evidence>
<feature type="transmembrane region" description="Helical" evidence="7">
    <location>
        <begin position="277"/>
        <end position="300"/>
    </location>
</feature>
<dbReference type="PIRSF" id="PIRSF006066">
    <property type="entry name" value="HI0050"/>
    <property type="match status" value="1"/>
</dbReference>
<feature type="transmembrane region" description="Helical" evidence="7">
    <location>
        <begin position="320"/>
        <end position="349"/>
    </location>
</feature>
<keyword evidence="2" id="KW-1003">Cell membrane</keyword>
<feature type="transmembrane region" description="Helical" evidence="7">
    <location>
        <begin position="6"/>
        <end position="37"/>
    </location>
</feature>
<organism evidence="9 10">
    <name type="scientific">Dysosmobacter segnis</name>
    <dbReference type="NCBI Taxonomy" id="2763042"/>
    <lineage>
        <taxon>Bacteria</taxon>
        <taxon>Bacillati</taxon>
        <taxon>Bacillota</taxon>
        <taxon>Clostridia</taxon>
        <taxon>Eubacteriales</taxon>
        <taxon>Oscillospiraceae</taxon>
        <taxon>Dysosmobacter</taxon>
    </lineage>
</organism>
<keyword evidence="6 7" id="KW-0472">Membrane</keyword>
<dbReference type="Pfam" id="PF06808">
    <property type="entry name" value="DctM"/>
    <property type="match status" value="1"/>
</dbReference>
<evidence type="ECO:0000256" key="4">
    <source>
        <dbReference type="ARBA" id="ARBA00022692"/>
    </source>
</evidence>
<evidence type="ECO:0000259" key="8">
    <source>
        <dbReference type="Pfam" id="PF06808"/>
    </source>
</evidence>
<feature type="transmembrane region" description="Helical" evidence="7">
    <location>
        <begin position="218"/>
        <end position="240"/>
    </location>
</feature>
<dbReference type="Proteomes" id="UP000620327">
    <property type="component" value="Unassembled WGS sequence"/>
</dbReference>
<accession>A0A923MLJ5</accession>
<gene>
    <name evidence="9" type="ORF">H8Z83_17810</name>
</gene>
<feature type="transmembrane region" description="Helical" evidence="7">
    <location>
        <begin position="405"/>
        <end position="430"/>
    </location>
</feature>
<dbReference type="InterPro" id="IPR010656">
    <property type="entry name" value="DctM"/>
</dbReference>
<dbReference type="NCBIfam" id="TIGR00786">
    <property type="entry name" value="dctM"/>
    <property type="match status" value="1"/>
</dbReference>
<name>A0A923MLJ5_9FIRM</name>
<evidence type="ECO:0000256" key="3">
    <source>
        <dbReference type="ARBA" id="ARBA00022519"/>
    </source>
</evidence>